<dbReference type="InterPro" id="IPR003856">
    <property type="entry name" value="LPS_length_determ_N"/>
</dbReference>
<sequence>MNMALPTQLDRDGIDLGRLIGMLLDHKWRIVFITSLFTAGGVLYTILATPIYQGDALVQIEHRSSVSPLGDLANVMGTGDTPDSSTAAELQILQSRLVLGQVVDRVGLDTVIRPKRPPLVGNFIERHQIARPNFLIHRLDLAEWLPRRLEFPAFIKEIPATPEMLKGSIAVPDILKSELFFPDFLQGRTLVWGGESLLLARLEVADPLRGSPLIVTAGERGAYTLTLGGEKPRVLGQGQVGELASFANGDIELRLAEIDAPEGAQFILIKRSRPAAIESLGNRLKVDEIGGGRIANTGMLRLTMTGPDPDEIRRSLDAVAETFLTQNVQRQSAEAEKSLAFLEEQAPQLRDQLAVAEDSLNRYRTEQNSVDLSAEAEATVQQFIELESRLSELEFQEAEL</sequence>
<feature type="transmembrane region" description="Helical" evidence="7">
    <location>
        <begin position="28"/>
        <end position="47"/>
    </location>
</feature>
<comment type="caution">
    <text evidence="9">The sequence shown here is derived from an EMBL/GenBank/DDBJ whole genome shotgun (WGS) entry which is preliminary data.</text>
</comment>
<dbReference type="EMBL" id="JBEGCI010000024">
    <property type="protein sequence ID" value="MEQ6890511.1"/>
    <property type="molecule type" value="Genomic_DNA"/>
</dbReference>
<evidence type="ECO:0000313" key="10">
    <source>
        <dbReference type="Proteomes" id="UP001472978"/>
    </source>
</evidence>
<comment type="subcellular location">
    <subcellularLocation>
        <location evidence="1">Cell membrane</location>
        <topology evidence="1">Multi-pass membrane protein</topology>
    </subcellularLocation>
</comment>
<keyword evidence="5 7" id="KW-0472">Membrane</keyword>
<evidence type="ECO:0000256" key="1">
    <source>
        <dbReference type="ARBA" id="ARBA00004651"/>
    </source>
</evidence>
<dbReference type="Proteomes" id="UP001472978">
    <property type="component" value="Unassembled WGS sequence"/>
</dbReference>
<accession>A0ABV1NCT2</accession>
<keyword evidence="4 7" id="KW-1133">Transmembrane helix</keyword>
<evidence type="ECO:0000256" key="4">
    <source>
        <dbReference type="ARBA" id="ARBA00022989"/>
    </source>
</evidence>
<feature type="domain" description="Polysaccharide chain length determinant N-terminal" evidence="8">
    <location>
        <begin position="13"/>
        <end position="104"/>
    </location>
</feature>
<dbReference type="Pfam" id="PF02706">
    <property type="entry name" value="Wzz"/>
    <property type="match status" value="1"/>
</dbReference>
<reference evidence="9 10" key="1">
    <citation type="submission" date="2024-05" db="EMBL/GenBank/DDBJ databases">
        <title>Halomonas sp. CS7 16S ribosomal RNA gene Genome sequencing and assembly.</title>
        <authorList>
            <person name="Yook S."/>
        </authorList>
    </citation>
    <scope>NUCLEOTIDE SEQUENCE [LARGE SCALE GENOMIC DNA]</scope>
    <source>
        <strain evidence="9 10">CS7</strain>
    </source>
</reference>
<keyword evidence="6" id="KW-0175">Coiled coil</keyword>
<keyword evidence="2" id="KW-1003">Cell membrane</keyword>
<evidence type="ECO:0000313" key="9">
    <source>
        <dbReference type="EMBL" id="MEQ6890511.1"/>
    </source>
</evidence>
<dbReference type="PANTHER" id="PTHR32309:SF32">
    <property type="entry name" value="TYROSINE-PROTEIN KINASE ETK-RELATED"/>
    <property type="match status" value="1"/>
</dbReference>
<evidence type="ECO:0000259" key="8">
    <source>
        <dbReference type="Pfam" id="PF02706"/>
    </source>
</evidence>
<evidence type="ECO:0000256" key="6">
    <source>
        <dbReference type="SAM" id="Coils"/>
    </source>
</evidence>
<organism evidence="9 10">
    <name type="scientific">Halomonas pelophila</name>
    <dbReference type="NCBI Taxonomy" id="3151122"/>
    <lineage>
        <taxon>Bacteria</taxon>
        <taxon>Pseudomonadati</taxon>
        <taxon>Pseudomonadota</taxon>
        <taxon>Gammaproteobacteria</taxon>
        <taxon>Oceanospirillales</taxon>
        <taxon>Halomonadaceae</taxon>
        <taxon>Halomonas</taxon>
    </lineage>
</organism>
<dbReference type="Pfam" id="PF23607">
    <property type="entry name" value="WZC_N"/>
    <property type="match status" value="1"/>
</dbReference>
<feature type="coiled-coil region" evidence="6">
    <location>
        <begin position="325"/>
        <end position="366"/>
    </location>
</feature>
<name>A0ABV1NCT2_9GAMM</name>
<evidence type="ECO:0000256" key="5">
    <source>
        <dbReference type="ARBA" id="ARBA00023136"/>
    </source>
</evidence>
<dbReference type="PANTHER" id="PTHR32309">
    <property type="entry name" value="TYROSINE-PROTEIN KINASE"/>
    <property type="match status" value="1"/>
</dbReference>
<proteinExistence type="predicted"/>
<dbReference type="RefSeq" id="WP_349759992.1">
    <property type="nucleotide sequence ID" value="NZ_JBEGCI010000024.1"/>
</dbReference>
<evidence type="ECO:0000256" key="2">
    <source>
        <dbReference type="ARBA" id="ARBA00022475"/>
    </source>
</evidence>
<evidence type="ECO:0000256" key="3">
    <source>
        <dbReference type="ARBA" id="ARBA00022692"/>
    </source>
</evidence>
<keyword evidence="10" id="KW-1185">Reference proteome</keyword>
<protein>
    <submittedName>
        <fullName evidence="9">Wzz/FepE/Etk N-terminal domain-containing protein</fullName>
    </submittedName>
</protein>
<keyword evidence="3 7" id="KW-0812">Transmembrane</keyword>
<feature type="non-terminal residue" evidence="9">
    <location>
        <position position="400"/>
    </location>
</feature>
<evidence type="ECO:0000256" key="7">
    <source>
        <dbReference type="SAM" id="Phobius"/>
    </source>
</evidence>
<dbReference type="InterPro" id="IPR050445">
    <property type="entry name" value="Bact_polysacc_biosynth/exp"/>
</dbReference>
<gene>
    <name evidence="9" type="ORF">ABE957_17705</name>
</gene>